<proteinExistence type="predicted"/>
<dbReference type="InterPro" id="IPR017923">
    <property type="entry name" value="TFIIS_N"/>
</dbReference>
<dbReference type="EMBL" id="KB296575">
    <property type="protein sequence ID" value="ELU11629.1"/>
    <property type="molecule type" value="Genomic_DNA"/>
</dbReference>
<dbReference type="Gene3D" id="6.10.250.3180">
    <property type="match status" value="1"/>
</dbReference>
<feature type="domain" description="TFIIS N-terminal" evidence="2">
    <location>
        <begin position="50"/>
        <end position="87"/>
    </location>
</feature>
<dbReference type="InterPro" id="IPR035441">
    <property type="entry name" value="TFIIS/LEDGF_dom_sf"/>
</dbReference>
<dbReference type="EnsemblMetazoa" id="CapteT190640">
    <property type="protein sequence ID" value="CapteP190640"/>
    <property type="gene ID" value="CapteG190640"/>
</dbReference>
<reference evidence="5" key="1">
    <citation type="submission" date="2012-12" db="EMBL/GenBank/DDBJ databases">
        <authorList>
            <person name="Hellsten U."/>
            <person name="Grimwood J."/>
            <person name="Chapman J.A."/>
            <person name="Shapiro H."/>
            <person name="Aerts A."/>
            <person name="Otillar R.P."/>
            <person name="Terry A.Y."/>
            <person name="Boore J.L."/>
            <person name="Simakov O."/>
            <person name="Marletaz F."/>
            <person name="Cho S.-J."/>
            <person name="Edsinger-Gonzales E."/>
            <person name="Havlak P."/>
            <person name="Kuo D.-H."/>
            <person name="Larsson T."/>
            <person name="Lv J."/>
            <person name="Arendt D."/>
            <person name="Savage R."/>
            <person name="Osoegawa K."/>
            <person name="de Jong P."/>
            <person name="Lindberg D.R."/>
            <person name="Seaver E.C."/>
            <person name="Weisblat D.A."/>
            <person name="Putnam N.H."/>
            <person name="Grigoriev I.V."/>
            <person name="Rokhsar D.S."/>
        </authorList>
    </citation>
    <scope>NUCLEOTIDE SEQUENCE</scope>
    <source>
        <strain evidence="5">I ESC-2004</strain>
    </source>
</reference>
<evidence type="ECO:0000256" key="1">
    <source>
        <dbReference type="SAM" id="MobiDB-lite"/>
    </source>
</evidence>
<evidence type="ECO:0000313" key="4">
    <source>
        <dbReference type="EnsemblMetazoa" id="CapteP190640"/>
    </source>
</evidence>
<dbReference type="FunCoup" id="R7UZ98">
    <property type="interactions" value="1730"/>
</dbReference>
<dbReference type="Pfam" id="PF06881">
    <property type="entry name" value="Elongin_A"/>
    <property type="match status" value="1"/>
</dbReference>
<organism evidence="3">
    <name type="scientific">Capitella teleta</name>
    <name type="common">Polychaete worm</name>
    <dbReference type="NCBI Taxonomy" id="283909"/>
    <lineage>
        <taxon>Eukaryota</taxon>
        <taxon>Metazoa</taxon>
        <taxon>Spiralia</taxon>
        <taxon>Lophotrochozoa</taxon>
        <taxon>Annelida</taxon>
        <taxon>Polychaeta</taxon>
        <taxon>Sedentaria</taxon>
        <taxon>Scolecida</taxon>
        <taxon>Capitellidae</taxon>
        <taxon>Capitella</taxon>
    </lineage>
</organism>
<dbReference type="EMBL" id="AMQN01020023">
    <property type="status" value="NOT_ANNOTATED_CDS"/>
    <property type="molecule type" value="Genomic_DNA"/>
</dbReference>
<dbReference type="GO" id="GO:0070449">
    <property type="term" value="C:elongin complex"/>
    <property type="evidence" value="ECO:0007669"/>
    <property type="project" value="InterPro"/>
</dbReference>
<evidence type="ECO:0000313" key="3">
    <source>
        <dbReference type="EMBL" id="ELU11629.1"/>
    </source>
</evidence>
<accession>R7UZ98</accession>
<dbReference type="Gene3D" id="1.20.930.10">
    <property type="entry name" value="Conserved domain common to transcription factors TFIIS, elongin A, CRSP70"/>
    <property type="match status" value="1"/>
</dbReference>
<feature type="compositionally biased region" description="Low complexity" evidence="1">
    <location>
        <begin position="373"/>
        <end position="409"/>
    </location>
</feature>
<dbReference type="OMA" id="EVGDTPY"/>
<reference evidence="4" key="3">
    <citation type="submission" date="2015-06" db="UniProtKB">
        <authorList>
            <consortium name="EnsemblMetazoa"/>
        </authorList>
    </citation>
    <scope>IDENTIFICATION</scope>
</reference>
<dbReference type="PANTHER" id="PTHR15141:SF76">
    <property type="entry name" value="TRANSCRIPTION ELONGATION FACTOR B POLYPEPTIDE 3"/>
    <property type="match status" value="1"/>
</dbReference>
<dbReference type="GO" id="GO:0006368">
    <property type="term" value="P:transcription elongation by RNA polymerase II"/>
    <property type="evidence" value="ECO:0007669"/>
    <property type="project" value="InterPro"/>
</dbReference>
<name>R7UZ98_CAPTE</name>
<protein>
    <recommendedName>
        <fullName evidence="2">TFIIS N-terminal domain-containing protein</fullName>
    </recommendedName>
</protein>
<dbReference type="OrthoDB" id="21513at2759"/>
<dbReference type="Pfam" id="PF08711">
    <property type="entry name" value="Med26"/>
    <property type="match status" value="1"/>
</dbReference>
<gene>
    <name evidence="3" type="ORF">CAPTEDRAFT_190640</name>
</gene>
<dbReference type="PANTHER" id="PTHR15141">
    <property type="entry name" value="TRANSCRIPTION ELONGATION FACTOR B POLYPEPTIDE 3"/>
    <property type="match status" value="1"/>
</dbReference>
<dbReference type="SUPFAM" id="SSF47676">
    <property type="entry name" value="Conserved domain common to transcription factors TFIIS, elongin A, CRSP70"/>
    <property type="match status" value="1"/>
</dbReference>
<evidence type="ECO:0000259" key="2">
    <source>
        <dbReference type="Pfam" id="PF08711"/>
    </source>
</evidence>
<dbReference type="InterPro" id="IPR010684">
    <property type="entry name" value="RNA_pol_II_trans_fac_SIII_A"/>
</dbReference>
<dbReference type="AlphaFoldDB" id="R7UZ98"/>
<keyword evidence="5" id="KW-1185">Reference proteome</keyword>
<dbReference type="InterPro" id="IPR051870">
    <property type="entry name" value="Elongin-A_domain"/>
</dbReference>
<dbReference type="Proteomes" id="UP000014760">
    <property type="component" value="Unassembled WGS sequence"/>
</dbReference>
<evidence type="ECO:0000313" key="5">
    <source>
        <dbReference type="Proteomes" id="UP000014760"/>
    </source>
</evidence>
<sequence>MENTMDHILFDQKCREWSKYMEGCWTNPQDGRVTVFLSQLDIFTIKTWADIETLRNSGIVKIVKRYRKHEGKLGEKARELTSKWKKIFSAFKHEKKVEETKEEVAGLSFECVLNYDATPIYNESANKENNMCKKRKADVDPMVPLPPSKQAKVSIDDVDQMVSSLNQTSTDYQPMPRQRLAEPVKVSVESDAGIKSKTSTPVYSGRKRTASHQTVSHTQSSHCLAFLEQNISSFDCISEKLYDMMKPILVKVSATKLHALETVNPQLIGYTEELWMRFCGKRFRGTKPQECGSWRDLYWKKHNEREERLKSLTASISKGVDQKKDAVKKTKLTIVDVQAKASSVVIQKKIQTQQAADPKAMDPLSKLPPKGLASNIPSPTNSPINTPSPTNTPSPSNTPSLTNNASSTPRPSKSVERAAPAPDKKKASKKMKKVAPLMAKAMRSCNRMRR</sequence>
<reference evidence="3 5" key="2">
    <citation type="journal article" date="2013" name="Nature">
        <title>Insights into bilaterian evolution from three spiralian genomes.</title>
        <authorList>
            <person name="Simakov O."/>
            <person name="Marletaz F."/>
            <person name="Cho S.J."/>
            <person name="Edsinger-Gonzales E."/>
            <person name="Havlak P."/>
            <person name="Hellsten U."/>
            <person name="Kuo D.H."/>
            <person name="Larsson T."/>
            <person name="Lv J."/>
            <person name="Arendt D."/>
            <person name="Savage R."/>
            <person name="Osoegawa K."/>
            <person name="de Jong P."/>
            <person name="Grimwood J."/>
            <person name="Chapman J.A."/>
            <person name="Shapiro H."/>
            <person name="Aerts A."/>
            <person name="Otillar R.P."/>
            <person name="Terry A.Y."/>
            <person name="Boore J.L."/>
            <person name="Grigoriev I.V."/>
            <person name="Lindberg D.R."/>
            <person name="Seaver E.C."/>
            <person name="Weisblat D.A."/>
            <person name="Putnam N.H."/>
            <person name="Rokhsar D.S."/>
        </authorList>
    </citation>
    <scope>NUCLEOTIDE SEQUENCE</scope>
    <source>
        <strain evidence="3 5">I ESC-2004</strain>
    </source>
</reference>
<dbReference type="HOGENOM" id="CLU_021679_0_0_1"/>
<feature type="region of interest" description="Disordered" evidence="1">
    <location>
        <begin position="351"/>
        <end position="450"/>
    </location>
</feature>
<dbReference type="STRING" id="283909.R7UZ98"/>